<dbReference type="EMBL" id="BTHG01000006">
    <property type="protein sequence ID" value="GMN90106.1"/>
    <property type="molecule type" value="Genomic_DNA"/>
</dbReference>
<protein>
    <recommendedName>
        <fullName evidence="3">DUF4238 domain-containing protein</fullName>
    </recommendedName>
</protein>
<proteinExistence type="predicted"/>
<evidence type="ECO:0000313" key="2">
    <source>
        <dbReference type="Proteomes" id="UP001628164"/>
    </source>
</evidence>
<comment type="caution">
    <text evidence="1">The sequence shown here is derived from an EMBL/GenBank/DDBJ whole genome shotgun (WGS) entry which is preliminary data.</text>
</comment>
<reference evidence="1 2" key="1">
    <citation type="journal article" date="2024" name="Dis. Aquat. Organ.">
        <title>Francisella sciaenopsi sp. nov. isolated from diseased red drum Sciaenops ocellatus in Florida, USA.</title>
        <authorList>
            <person name="Kawahara M."/>
            <person name="Cody T.T."/>
            <person name="Yanong R.P.E."/>
            <person name="Henderson E."/>
            <person name="Yazdi Z."/>
            <person name="Soto E."/>
        </authorList>
    </citation>
    <scope>NUCLEOTIDE SEQUENCE [LARGE SCALE GENOMIC DNA]</scope>
    <source>
        <strain evidence="1 2">R22-20-7</strain>
    </source>
</reference>
<organism evidence="1 2">
    <name type="scientific">Francisella sciaenopsi</name>
    <dbReference type="NCBI Taxonomy" id="3055034"/>
    <lineage>
        <taxon>Bacteria</taxon>
        <taxon>Pseudomonadati</taxon>
        <taxon>Pseudomonadota</taxon>
        <taxon>Gammaproteobacteria</taxon>
        <taxon>Thiotrichales</taxon>
        <taxon>Francisellaceae</taxon>
        <taxon>Francisella</taxon>
    </lineage>
</organism>
<dbReference type="Pfam" id="PF14022">
    <property type="entry name" value="DUF4238"/>
    <property type="match status" value="1"/>
</dbReference>
<dbReference type="RefSeq" id="WP_407877826.1">
    <property type="nucleotide sequence ID" value="NZ_BTHG01000006.1"/>
</dbReference>
<evidence type="ECO:0008006" key="3">
    <source>
        <dbReference type="Google" id="ProtNLM"/>
    </source>
</evidence>
<name>A0ABQ6PI29_9GAMM</name>
<dbReference type="Proteomes" id="UP001628164">
    <property type="component" value="Unassembled WGS sequence"/>
</dbReference>
<sequence>MKKLTDRNHFSPVFSNRHWTSEENGWHYSYYYYCKNRKKVVEANKDIGKTAWGFEYHLYSQTLEDRLDVELENQVKHLYDKLLQNEALSSNERMKWGQFIITQAVRTPSFFKYRDKLEELNGGNSELYKEEIIGCQWCMDNQYIANRNWIILEAAEDDYFVRTDNPVYMTGFLDNPETVIYYPLSPKKCFVACSFIEAIPILKGSEPSLPKQELLQLSKGDAFKINFDIIRSASNSLIVSKTNNNWATNHMNLQLLGLYPQIPFMLSRANNAFSESEEMNKIIKLMSIADNVEYPLDREYELKPFYGVEFSMGINPFSVFGVTDEKLRELYPDIEI</sequence>
<dbReference type="InterPro" id="IPR025332">
    <property type="entry name" value="DUF4238"/>
</dbReference>
<gene>
    <name evidence="1" type="ORF">fsci_15930</name>
</gene>
<accession>A0ABQ6PI29</accession>
<keyword evidence="2" id="KW-1185">Reference proteome</keyword>
<evidence type="ECO:0000313" key="1">
    <source>
        <dbReference type="EMBL" id="GMN90106.1"/>
    </source>
</evidence>